<dbReference type="Pfam" id="PF01741">
    <property type="entry name" value="MscL"/>
    <property type="match status" value="1"/>
</dbReference>
<evidence type="ECO:0000256" key="5">
    <source>
        <dbReference type="SAM" id="Phobius"/>
    </source>
</evidence>
<keyword evidence="3 5" id="KW-1133">Transmembrane helix</keyword>
<dbReference type="KEGG" id="mcd:MCRO_0239"/>
<dbReference type="Gene3D" id="1.10.1200.120">
    <property type="entry name" value="Large-conductance mechanosensitive channel, MscL, domain 1"/>
    <property type="match status" value="1"/>
</dbReference>
<dbReference type="InterPro" id="IPR037673">
    <property type="entry name" value="MSC/AndL"/>
</dbReference>
<evidence type="ECO:0000313" key="6">
    <source>
        <dbReference type="EMBL" id="ADE19605.1"/>
    </source>
</evidence>
<evidence type="ECO:0000256" key="1">
    <source>
        <dbReference type="ARBA" id="ARBA00004141"/>
    </source>
</evidence>
<dbReference type="EMBL" id="CP001991">
    <property type="protein sequence ID" value="ADE19605.1"/>
    <property type="molecule type" value="Genomic_DNA"/>
</dbReference>
<organism evidence="6 7">
    <name type="scientific">Mycoplasma crocodyli (strain ATCC 51981 / MP145)</name>
    <dbReference type="NCBI Taxonomy" id="512564"/>
    <lineage>
        <taxon>Bacteria</taxon>
        <taxon>Bacillati</taxon>
        <taxon>Mycoplasmatota</taxon>
        <taxon>Mollicutes</taxon>
        <taxon>Mycoplasmataceae</taxon>
        <taxon>Mycoplasma</taxon>
    </lineage>
</organism>
<evidence type="ECO:0000313" key="7">
    <source>
        <dbReference type="Proteomes" id="UP000001845"/>
    </source>
</evidence>
<dbReference type="GO" id="GO:0008381">
    <property type="term" value="F:mechanosensitive monoatomic ion channel activity"/>
    <property type="evidence" value="ECO:0007669"/>
    <property type="project" value="TreeGrafter"/>
</dbReference>
<dbReference type="STRING" id="512564.MCRO_0239"/>
<dbReference type="InterPro" id="IPR036019">
    <property type="entry name" value="MscL_channel"/>
</dbReference>
<dbReference type="Proteomes" id="UP000001845">
    <property type="component" value="Chromosome"/>
</dbReference>
<protein>
    <submittedName>
        <fullName evidence="6">Large conductance mechanosensitive channel protein</fullName>
    </submittedName>
</protein>
<reference evidence="6 7" key="3">
    <citation type="journal article" date="2011" name="J. Bacteriol.">
        <title>Genome sequences of Mycoplasma alligatoris A21JP2T and Mycoplasma crocodyli MP145T.</title>
        <authorList>
            <person name="Brown D.R."/>
            <person name="Farmerie W.G."/>
            <person name="May M."/>
            <person name="Benders G.A."/>
            <person name="Durkin A.S."/>
            <person name="Hlavinka K."/>
            <person name="Hostetler J."/>
            <person name="Jackson J."/>
            <person name="Johnson J."/>
            <person name="Miller R.H."/>
            <person name="Paralanov V."/>
            <person name="Radune D."/>
            <person name="Szczypinski B."/>
            <person name="Glass J.I."/>
        </authorList>
    </citation>
    <scope>NUCLEOTIDE SEQUENCE [LARGE SCALE GENOMIC DNA]</scope>
    <source>
        <strain evidence="7">ATCC 51981 / MP145</strain>
    </source>
</reference>
<dbReference type="AlphaFoldDB" id="D5E548"/>
<evidence type="ECO:0000256" key="4">
    <source>
        <dbReference type="ARBA" id="ARBA00023136"/>
    </source>
</evidence>
<dbReference type="SUPFAM" id="SSF81330">
    <property type="entry name" value="Gated mechanosensitive channel"/>
    <property type="match status" value="1"/>
</dbReference>
<reference evidence="7" key="1">
    <citation type="submission" date="2010-03" db="EMBL/GenBank/DDBJ databases">
        <title>The complete genome of Mycoplasma crocodyli MP145.</title>
        <authorList>
            <person name="Glass J.I."/>
            <person name="Durkin A.S."/>
            <person name="Hostetler J."/>
            <person name="Jackson J."/>
            <person name="Johnson J."/>
            <person name="May M.A."/>
            <person name="Paralanov V."/>
            <person name="Radune D."/>
            <person name="Szczypinski B."/>
            <person name="Brown D.R."/>
        </authorList>
    </citation>
    <scope>NUCLEOTIDE SEQUENCE [LARGE SCALE GENOMIC DNA]</scope>
    <source>
        <strain evidence="7">ATCC 51981 / MP145</strain>
    </source>
</reference>
<feature type="transmembrane region" description="Helical" evidence="5">
    <location>
        <begin position="69"/>
        <end position="93"/>
    </location>
</feature>
<comment type="subcellular location">
    <subcellularLocation>
        <location evidence="1">Membrane</location>
        <topology evidence="1">Multi-pass membrane protein</topology>
    </subcellularLocation>
</comment>
<dbReference type="PANTHER" id="PTHR30266">
    <property type="entry name" value="MECHANOSENSITIVE CHANNEL MSCL"/>
    <property type="match status" value="1"/>
</dbReference>
<dbReference type="eggNOG" id="COG1970">
    <property type="taxonomic scope" value="Bacteria"/>
</dbReference>
<keyword evidence="4 5" id="KW-0472">Membrane</keyword>
<accession>D5E548</accession>
<sequence>MIRKSFKQAKETLKKGNIFMLAVAFILGVVFNAVVSSLANDVIMSAIASKLNFADLAQMKYNGILYGKFLATLINFIVVSLFLFLMLSFYFLIVNFKNRKKVEPVKEAPKPTTEELILEELRKLNEKLNAKK</sequence>
<dbReference type="RefSeq" id="WP_013054382.1">
    <property type="nucleotide sequence ID" value="NC_014014.1"/>
</dbReference>
<dbReference type="OrthoDB" id="401231at2"/>
<dbReference type="HOGENOM" id="CLU_095787_3_0_14"/>
<keyword evidence="7" id="KW-1185">Reference proteome</keyword>
<dbReference type="PANTHER" id="PTHR30266:SF2">
    <property type="entry name" value="LARGE-CONDUCTANCE MECHANOSENSITIVE CHANNEL"/>
    <property type="match status" value="1"/>
</dbReference>
<proteinExistence type="predicted"/>
<name>D5E548_MYCCM</name>
<evidence type="ECO:0000256" key="2">
    <source>
        <dbReference type="ARBA" id="ARBA00022692"/>
    </source>
</evidence>
<reference key="2">
    <citation type="submission" date="2010-03" db="EMBL/GenBank/DDBJ databases">
        <authorList>
            <person name="Ma Z."/>
            <person name="Wang X."/>
            <person name="Liu H."/>
        </authorList>
    </citation>
    <scope>NUCLEOTIDE SEQUENCE</scope>
    <source>
        <strain>MP145</strain>
    </source>
</reference>
<gene>
    <name evidence="6" type="primary">mscL</name>
    <name evidence="6" type="ordered locus">MCRO_0239</name>
</gene>
<evidence type="ECO:0000256" key="3">
    <source>
        <dbReference type="ARBA" id="ARBA00022989"/>
    </source>
</evidence>
<keyword evidence="2 5" id="KW-0812">Transmembrane</keyword>
<dbReference type="GO" id="GO:0016020">
    <property type="term" value="C:membrane"/>
    <property type="evidence" value="ECO:0007669"/>
    <property type="project" value="UniProtKB-SubCell"/>
</dbReference>